<dbReference type="AlphaFoldDB" id="A0A0E3M8U7"/>
<dbReference type="EMBL" id="CP009933">
    <property type="protein sequence ID" value="AKA68732.1"/>
    <property type="molecule type" value="Genomic_DNA"/>
</dbReference>
<dbReference type="InterPro" id="IPR029044">
    <property type="entry name" value="Nucleotide-diphossugar_trans"/>
</dbReference>
<keyword evidence="3" id="KW-1185">Reference proteome</keyword>
<evidence type="ECO:0000259" key="1">
    <source>
        <dbReference type="Pfam" id="PF12804"/>
    </source>
</evidence>
<evidence type="ECO:0000313" key="2">
    <source>
        <dbReference type="EMBL" id="AKA68732.1"/>
    </source>
</evidence>
<proteinExistence type="predicted"/>
<sequence>MISAIIMASGFGNRMGKNKLLLPYKDKAMVEHIIEKVMACDFYSKILVAKDEEVLNIGIKKGIKVVKNSNAFKGQSESIKLGISVSKEADGYMFFTSDQPLLDVDTIKLLMDVFEKNNNCIVVPIHENRKGSPVIFPRRFIDELKLLQGDNGGKNVINNHANNVITVDVRNEYAMVDIDTWQDYEKITRG</sequence>
<evidence type="ECO:0000313" key="3">
    <source>
        <dbReference type="Proteomes" id="UP000033115"/>
    </source>
</evidence>
<dbReference type="KEGG" id="csq:CSCA_1607"/>
<dbReference type="PANTHER" id="PTHR43777">
    <property type="entry name" value="MOLYBDENUM COFACTOR CYTIDYLYLTRANSFERASE"/>
    <property type="match status" value="1"/>
</dbReference>
<dbReference type="InterPro" id="IPR025877">
    <property type="entry name" value="MobA-like_NTP_Trfase"/>
</dbReference>
<dbReference type="RefSeq" id="WP_029159312.1">
    <property type="nucleotide sequence ID" value="NZ_CP009933.1"/>
</dbReference>
<dbReference type="PANTHER" id="PTHR43777:SF1">
    <property type="entry name" value="MOLYBDENUM COFACTOR CYTIDYLYLTRANSFERASE"/>
    <property type="match status" value="1"/>
</dbReference>
<dbReference type="CDD" id="cd04182">
    <property type="entry name" value="GT_2_like_f"/>
    <property type="match status" value="1"/>
</dbReference>
<reference evidence="2 3" key="1">
    <citation type="journal article" date="2015" name="J. Biotechnol.">
        <title>Complete genome sequence of a malodorant-producing acetogen, Clostridium scatologenes ATCC 25775(T).</title>
        <authorList>
            <person name="Zhu Z."/>
            <person name="Guo T."/>
            <person name="Zheng H."/>
            <person name="Song T."/>
            <person name="Ouyang P."/>
            <person name="Xie J."/>
        </authorList>
    </citation>
    <scope>NUCLEOTIDE SEQUENCE [LARGE SCALE GENOMIC DNA]</scope>
    <source>
        <strain evidence="2 3">ATCC 25775</strain>
    </source>
</reference>
<dbReference type="InterPro" id="IPR017696">
    <property type="entry name" value="Mo_hydrolase_YgfJ"/>
</dbReference>
<feature type="domain" description="MobA-like NTP transferase" evidence="1">
    <location>
        <begin position="4"/>
        <end position="160"/>
    </location>
</feature>
<gene>
    <name evidence="2" type="ORF">CSCA_1607</name>
</gene>
<dbReference type="Proteomes" id="UP000033115">
    <property type="component" value="Chromosome"/>
</dbReference>
<dbReference type="HOGENOM" id="CLU_061980_1_0_9"/>
<organism evidence="2 3">
    <name type="scientific">Clostridium scatologenes</name>
    <dbReference type="NCBI Taxonomy" id="1548"/>
    <lineage>
        <taxon>Bacteria</taxon>
        <taxon>Bacillati</taxon>
        <taxon>Bacillota</taxon>
        <taxon>Clostridia</taxon>
        <taxon>Eubacteriales</taxon>
        <taxon>Clostridiaceae</taxon>
        <taxon>Clostridium</taxon>
    </lineage>
</organism>
<dbReference type="SUPFAM" id="SSF53448">
    <property type="entry name" value="Nucleotide-diphospho-sugar transferases"/>
    <property type="match status" value="1"/>
</dbReference>
<dbReference type="STRING" id="1548.CSCA_1607"/>
<accession>A0A0E3M8U7</accession>
<protein>
    <recommendedName>
        <fullName evidence="1">MobA-like NTP transferase domain-containing protein</fullName>
    </recommendedName>
</protein>
<dbReference type="GO" id="GO:0016779">
    <property type="term" value="F:nucleotidyltransferase activity"/>
    <property type="evidence" value="ECO:0007669"/>
    <property type="project" value="UniProtKB-ARBA"/>
</dbReference>
<dbReference type="Gene3D" id="3.90.550.10">
    <property type="entry name" value="Spore Coat Polysaccharide Biosynthesis Protein SpsA, Chain A"/>
    <property type="match status" value="1"/>
</dbReference>
<name>A0A0E3M8U7_CLOSL</name>
<dbReference type="NCBIfam" id="TIGR03310">
    <property type="entry name" value="matur_MocA_YgfJ"/>
    <property type="match status" value="1"/>
</dbReference>
<dbReference type="Pfam" id="PF12804">
    <property type="entry name" value="NTP_transf_3"/>
    <property type="match status" value="1"/>
</dbReference>